<reference evidence="4 5" key="1">
    <citation type="submission" date="2024-07" db="EMBL/GenBank/DDBJ databases">
        <title>Section-level genome sequencing and comparative genomics of Aspergillus sections Usti and Cavernicolus.</title>
        <authorList>
            <consortium name="Lawrence Berkeley National Laboratory"/>
            <person name="Nybo J.L."/>
            <person name="Vesth T.C."/>
            <person name="Theobald S."/>
            <person name="Frisvad J.C."/>
            <person name="Larsen T.O."/>
            <person name="Kjaerboelling I."/>
            <person name="Rothschild-Mancinelli K."/>
            <person name="Lyhne E.K."/>
            <person name="Kogle M.E."/>
            <person name="Barry K."/>
            <person name="Clum A."/>
            <person name="Na H."/>
            <person name="Ledsgaard L."/>
            <person name="Lin J."/>
            <person name="Lipzen A."/>
            <person name="Kuo A."/>
            <person name="Riley R."/>
            <person name="Mondo S."/>
            <person name="LaButti K."/>
            <person name="Haridas S."/>
            <person name="Pangalinan J."/>
            <person name="Salamov A.A."/>
            <person name="Simmons B.A."/>
            <person name="Magnuson J.K."/>
            <person name="Chen J."/>
            <person name="Drula E."/>
            <person name="Henrissat B."/>
            <person name="Wiebenga A."/>
            <person name="Lubbers R.J."/>
            <person name="Gomes A.C."/>
            <person name="Macurrencykelacurrency M.R."/>
            <person name="Stajich J."/>
            <person name="Grigoriev I.V."/>
            <person name="Mortensen U.H."/>
            <person name="De vries R.P."/>
            <person name="Baker S.E."/>
            <person name="Andersen M.R."/>
        </authorList>
    </citation>
    <scope>NUCLEOTIDE SEQUENCE [LARGE SCALE GENOMIC DNA]</scope>
    <source>
        <strain evidence="4 5">CBS 756.74</strain>
    </source>
</reference>
<dbReference type="InterPro" id="IPR002110">
    <property type="entry name" value="Ankyrin_rpt"/>
</dbReference>
<accession>A0ABR4KBH9</accession>
<dbReference type="SUPFAM" id="SSF48403">
    <property type="entry name" value="Ankyrin repeat"/>
    <property type="match status" value="3"/>
</dbReference>
<dbReference type="PANTHER" id="PTHR24198:SF165">
    <property type="entry name" value="ANKYRIN REPEAT-CONTAINING PROTEIN-RELATED"/>
    <property type="match status" value="1"/>
</dbReference>
<feature type="repeat" description="ANK" evidence="3">
    <location>
        <begin position="366"/>
        <end position="394"/>
    </location>
</feature>
<name>A0ABR4KBH9_9EURO</name>
<dbReference type="Pfam" id="PF12585">
    <property type="entry name" value="DUF3759"/>
    <property type="match status" value="1"/>
</dbReference>
<feature type="repeat" description="ANK" evidence="3">
    <location>
        <begin position="677"/>
        <end position="709"/>
    </location>
</feature>
<dbReference type="Pfam" id="PF00023">
    <property type="entry name" value="Ank"/>
    <property type="match status" value="1"/>
</dbReference>
<organism evidence="4 5">
    <name type="scientific">Aspergillus pseudodeflectus</name>
    <dbReference type="NCBI Taxonomy" id="176178"/>
    <lineage>
        <taxon>Eukaryota</taxon>
        <taxon>Fungi</taxon>
        <taxon>Dikarya</taxon>
        <taxon>Ascomycota</taxon>
        <taxon>Pezizomycotina</taxon>
        <taxon>Eurotiomycetes</taxon>
        <taxon>Eurotiomycetidae</taxon>
        <taxon>Eurotiales</taxon>
        <taxon>Aspergillaceae</taxon>
        <taxon>Aspergillus</taxon>
        <taxon>Aspergillus subgen. Nidulantes</taxon>
    </lineage>
</organism>
<sequence>MDRSPPSHLVEEARPVYIGSGPRRAMDNASILTFASSSKRRLGNSLDTDVPVRSLALERIVFAANGSGETPIETAVKLATARVVQRLIESGVEIPGDDSLVSLAAKRGSFRIVLHLLQAGASIPRTKNRSLSPEMLQALQPGFESADFNDHPMSMEEAAARKSGSGMRAGTSGRGFVRLASNPVFRKLLVVAATAGDKESVKLLIDHGVDVNSNFVFSPATALSGARDPLMMAIRGRQLTAVKTLIEHGARPSPPTPGVDAYQEAVALDDTRIFDFFLKHSGPPEKTTLVSAAADGKANHVALLLAAGARVDDLVYHACFDNAPPGRGTALYIACLNGHTKVVKHLLGEGANPNLDIKSTNGLGLPLTAAAGAGHQDIVRLLLDNGADPNGHSITPTDVETSSQDDDEEWETDVGELAPTALSEACRNNHPAIVKELLSQGATISVGTTDVVTNPLTVLSTGPWSTARKEMLEPLLETASEEAGDEPKRAVTDALTEAALDHNCDAFELIMEYVASSPYTLGLACICGSERSVLRCLDQGVDVNAVSPSGELSLHHAANNINSDVVQLLIDRGVEVNQLEYSVEDNGQNSTTALMAALSGFLLMLQGDHTSQRTRDRLAILDLERIVHCLLDSGADPKLGCDSNHRKVLHIACSIGDPSLVNLLLDRGAKFDSSGSYHTSPLFRALDWNRPRVIRLLLERGADPNAPRVLERDVGEDEGGEEGNRLQTPLEAALGDADNMVLLKTFLQHAKGLKISGRALIAAAQTQDPTVSELQVILESEAGSLVDGIPSEVLKILDRSWVGNDDAVWDIVALRSGDRARVDELRNKRRTRFPLGESSRPAGLLMLSEYRTMMEGDIMGWFDDDSHQARSYEEFQNLDHRNEEHRAKMSHELIAGAASFEAMKAYEDHVARNGQPPSHQMAKELLAGFAGAFIDREFETKGLDFLDREQAKRHAHRQLEEASARDYY</sequence>
<keyword evidence="2 3" id="KW-0040">ANK repeat</keyword>
<dbReference type="Pfam" id="PF12796">
    <property type="entry name" value="Ank_2"/>
    <property type="match status" value="3"/>
</dbReference>
<protein>
    <recommendedName>
        <fullName evidence="6">Ankyrin repeat-containing domain protein</fullName>
    </recommendedName>
</protein>
<keyword evidence="5" id="KW-1185">Reference proteome</keyword>
<proteinExistence type="predicted"/>
<comment type="caution">
    <text evidence="4">The sequence shown here is derived from an EMBL/GenBank/DDBJ whole genome shotgun (WGS) entry which is preliminary data.</text>
</comment>
<evidence type="ECO:0000256" key="1">
    <source>
        <dbReference type="ARBA" id="ARBA00022737"/>
    </source>
</evidence>
<feature type="repeat" description="ANK" evidence="3">
    <location>
        <begin position="549"/>
        <end position="581"/>
    </location>
</feature>
<feature type="repeat" description="ANK" evidence="3">
    <location>
        <begin position="67"/>
        <end position="99"/>
    </location>
</feature>
<dbReference type="PROSITE" id="PS50088">
    <property type="entry name" value="ANK_REPEAT"/>
    <property type="match status" value="6"/>
</dbReference>
<keyword evidence="1" id="KW-0677">Repeat</keyword>
<dbReference type="EMBL" id="JBFXLR010000022">
    <property type="protein sequence ID" value="KAL2849646.1"/>
    <property type="molecule type" value="Genomic_DNA"/>
</dbReference>
<feature type="repeat" description="ANK" evidence="3">
    <location>
        <begin position="644"/>
        <end position="676"/>
    </location>
</feature>
<dbReference type="Proteomes" id="UP001610444">
    <property type="component" value="Unassembled WGS sequence"/>
</dbReference>
<dbReference type="InterPro" id="IPR036770">
    <property type="entry name" value="Ankyrin_rpt-contain_sf"/>
</dbReference>
<dbReference type="GeneID" id="98160823"/>
<feature type="repeat" description="ANK" evidence="3">
    <location>
        <begin position="326"/>
        <end position="358"/>
    </location>
</feature>
<evidence type="ECO:0000313" key="4">
    <source>
        <dbReference type="EMBL" id="KAL2849646.1"/>
    </source>
</evidence>
<dbReference type="PANTHER" id="PTHR24198">
    <property type="entry name" value="ANKYRIN REPEAT AND PROTEIN KINASE DOMAIN-CONTAINING PROTEIN"/>
    <property type="match status" value="1"/>
</dbReference>
<evidence type="ECO:0000256" key="3">
    <source>
        <dbReference type="PROSITE-ProRule" id="PRU00023"/>
    </source>
</evidence>
<dbReference type="Gene3D" id="1.25.40.20">
    <property type="entry name" value="Ankyrin repeat-containing domain"/>
    <property type="match status" value="4"/>
</dbReference>
<dbReference type="RefSeq" id="XP_070898871.1">
    <property type="nucleotide sequence ID" value="XM_071045659.1"/>
</dbReference>
<dbReference type="PROSITE" id="PS50297">
    <property type="entry name" value="ANK_REP_REGION"/>
    <property type="match status" value="5"/>
</dbReference>
<dbReference type="InterPro" id="IPR022234">
    <property type="entry name" value="DUF3759"/>
</dbReference>
<evidence type="ECO:0000256" key="2">
    <source>
        <dbReference type="ARBA" id="ARBA00023043"/>
    </source>
</evidence>
<gene>
    <name evidence="4" type="ORF">BJX68DRAFT_266961</name>
</gene>
<dbReference type="SMART" id="SM00248">
    <property type="entry name" value="ANK"/>
    <property type="match status" value="14"/>
</dbReference>
<evidence type="ECO:0008006" key="6">
    <source>
        <dbReference type="Google" id="ProtNLM"/>
    </source>
</evidence>
<evidence type="ECO:0000313" key="5">
    <source>
        <dbReference type="Proteomes" id="UP001610444"/>
    </source>
</evidence>